<evidence type="ECO:0000256" key="2">
    <source>
        <dbReference type="SAM" id="MobiDB-lite"/>
    </source>
</evidence>
<evidence type="ECO:0000259" key="4">
    <source>
        <dbReference type="Pfam" id="PF23643"/>
    </source>
</evidence>
<feature type="compositionally biased region" description="Low complexity" evidence="2">
    <location>
        <begin position="502"/>
        <end position="515"/>
    </location>
</feature>
<dbReference type="InterPro" id="IPR055429">
    <property type="entry name" value="TRAPPC13_M"/>
</dbReference>
<name>A0A9P6QEA6_9FUNG</name>
<sequence length="600" mass="65410">MAASGQDQQRESHLISLKVMRLSRPSLVTGHGLYFGLPSSQTSPSEPLALETERPNMTSILAGALSDLSLSQLERVHPPSSIHPTIATTSVDGNAANGLDMGDFGVSELLTMPASFGNIYLGETFTSYICANNESAHPVRDVILKAELQTSTMRFALSDTLSGQRHPSASAATSSSVTPTPLPSTGGHIQLLESGKTNEMIVSHEIKELGIHILVCSIQYTTLDGQQKSFRKFYKFQVLNPLSVKTKVNNPTSTSVVSQDGTNHAASASTRDGLVLLEAMVQNVSGVTMWMERMKFEVADAFVVKDLNVVIEDEDTDKNDNMEERNKPESIFSKYDYFAPNDIRQYLYVLTPKPGKELLAKKTNVLGKMDILWRSQFGETGRLQTSQLTRKSAPLEEIAVQVVKVPERIRLEEVFSIEIVVKNQSSGGESPQQQQQQQQSNTNPTLQSRPSNVSQSSSPTPSGPMIGNMLARPPAAVARGGVVSPNRTFDTPTPTTAPAPHQPQQQQPQQQQQQTSMAHDQNAMKLMLTGVKQKMGAILLSGPNSRQIGAVPAGGEVRVRLDWFPMTSGVQKVGGIRIVDIISGYTLELDHLTHCFVEHT</sequence>
<comment type="similarity">
    <text evidence="1">Belongs to the TRAPPC13 family.</text>
</comment>
<feature type="domain" description="Trafficking protein particle complex subunit 13 C-terminal" evidence="4">
    <location>
        <begin position="520"/>
        <end position="597"/>
    </location>
</feature>
<dbReference type="Pfam" id="PF23643">
    <property type="entry name" value="TRAPPC13_C"/>
    <property type="match status" value="1"/>
</dbReference>
<protein>
    <recommendedName>
        <fullName evidence="8">Trafficking protein particle complex subunit 13</fullName>
    </recommendedName>
</protein>
<feature type="region of interest" description="Disordered" evidence="2">
    <location>
        <begin position="162"/>
        <end position="183"/>
    </location>
</feature>
<feature type="region of interest" description="Disordered" evidence="2">
    <location>
        <begin position="425"/>
        <end position="519"/>
    </location>
</feature>
<dbReference type="InterPro" id="IPR010378">
    <property type="entry name" value="TRAPPC13"/>
</dbReference>
<feature type="compositionally biased region" description="Low complexity" evidence="2">
    <location>
        <begin position="167"/>
        <end position="183"/>
    </location>
</feature>
<comment type="caution">
    <text evidence="6">The sequence shown here is derived from an EMBL/GenBank/DDBJ whole genome shotgun (WGS) entry which is preliminary data.</text>
</comment>
<keyword evidence="7" id="KW-1185">Reference proteome</keyword>
<dbReference type="OrthoDB" id="10250284at2759"/>
<evidence type="ECO:0000313" key="6">
    <source>
        <dbReference type="EMBL" id="KAG0263662.1"/>
    </source>
</evidence>
<feature type="domain" description="Trafficking protein particle complex subunit 13 middle" evidence="5">
    <location>
        <begin position="242"/>
        <end position="391"/>
    </location>
</feature>
<dbReference type="EMBL" id="JAAAJA010000069">
    <property type="protein sequence ID" value="KAG0263662.1"/>
    <property type="molecule type" value="Genomic_DNA"/>
</dbReference>
<evidence type="ECO:0000256" key="1">
    <source>
        <dbReference type="ARBA" id="ARBA00010785"/>
    </source>
</evidence>
<dbReference type="PANTHER" id="PTHR13134:SF3">
    <property type="entry name" value="TRAFFICKING PROTEIN PARTICLE COMPLEX SUBUNIT 13"/>
    <property type="match status" value="1"/>
</dbReference>
<dbReference type="GO" id="GO:1990072">
    <property type="term" value="C:TRAPPIII protein complex"/>
    <property type="evidence" value="ECO:0007669"/>
    <property type="project" value="TreeGrafter"/>
</dbReference>
<dbReference type="InterPro" id="IPR055428">
    <property type="entry name" value="TRAPPC13_C"/>
</dbReference>
<evidence type="ECO:0000259" key="3">
    <source>
        <dbReference type="Pfam" id="PF06159"/>
    </source>
</evidence>
<dbReference type="InterPro" id="IPR055427">
    <property type="entry name" value="TRAPPC13_N"/>
</dbReference>
<proteinExistence type="inferred from homology"/>
<accession>A0A9P6QEA6</accession>
<evidence type="ECO:0000259" key="5">
    <source>
        <dbReference type="Pfam" id="PF23647"/>
    </source>
</evidence>
<dbReference type="AlphaFoldDB" id="A0A9P6QEA6"/>
<dbReference type="PANTHER" id="PTHR13134">
    <property type="entry name" value="TRAFFICKING PROTEIN PARTICLE COMPLEX SUBUNIT 13"/>
    <property type="match status" value="1"/>
</dbReference>
<evidence type="ECO:0000313" key="7">
    <source>
        <dbReference type="Proteomes" id="UP000726737"/>
    </source>
</evidence>
<organism evidence="6 7">
    <name type="scientific">Mortierella polycephala</name>
    <dbReference type="NCBI Taxonomy" id="41804"/>
    <lineage>
        <taxon>Eukaryota</taxon>
        <taxon>Fungi</taxon>
        <taxon>Fungi incertae sedis</taxon>
        <taxon>Mucoromycota</taxon>
        <taxon>Mortierellomycotina</taxon>
        <taxon>Mortierellomycetes</taxon>
        <taxon>Mortierellales</taxon>
        <taxon>Mortierellaceae</taxon>
        <taxon>Mortierella</taxon>
    </lineage>
</organism>
<reference evidence="6" key="1">
    <citation type="journal article" date="2020" name="Fungal Divers.">
        <title>Resolving the Mortierellaceae phylogeny through synthesis of multi-gene phylogenetics and phylogenomics.</title>
        <authorList>
            <person name="Vandepol N."/>
            <person name="Liber J."/>
            <person name="Desiro A."/>
            <person name="Na H."/>
            <person name="Kennedy M."/>
            <person name="Barry K."/>
            <person name="Grigoriev I.V."/>
            <person name="Miller A.N."/>
            <person name="O'Donnell K."/>
            <person name="Stajich J.E."/>
            <person name="Bonito G."/>
        </authorList>
    </citation>
    <scope>NUCLEOTIDE SEQUENCE</scope>
    <source>
        <strain evidence="6">KOD948</strain>
    </source>
</reference>
<feature type="compositionally biased region" description="Low complexity" evidence="2">
    <location>
        <begin position="425"/>
        <end position="464"/>
    </location>
</feature>
<gene>
    <name evidence="6" type="ORF">BG011_008377</name>
</gene>
<dbReference type="Proteomes" id="UP000726737">
    <property type="component" value="Unassembled WGS sequence"/>
</dbReference>
<evidence type="ECO:0008006" key="8">
    <source>
        <dbReference type="Google" id="ProtNLM"/>
    </source>
</evidence>
<dbReference type="Pfam" id="PF23647">
    <property type="entry name" value="TRAPPC13_M"/>
    <property type="match status" value="1"/>
</dbReference>
<dbReference type="Pfam" id="PF06159">
    <property type="entry name" value="TRAPPC13_N"/>
    <property type="match status" value="1"/>
</dbReference>
<feature type="domain" description="Trafficking protein particle complex subunit 13 N-terminal" evidence="3">
    <location>
        <begin position="13"/>
        <end position="238"/>
    </location>
</feature>